<comment type="caution">
    <text evidence="3">The sequence shown here is derived from an EMBL/GenBank/DDBJ whole genome shotgun (WGS) entry which is preliminary data.</text>
</comment>
<keyword evidence="4" id="KW-1185">Reference proteome</keyword>
<dbReference type="AlphaFoldDB" id="A0AAE0JY63"/>
<protein>
    <submittedName>
        <fullName evidence="3">Uncharacterized protein</fullName>
    </submittedName>
</protein>
<proteinExistence type="predicted"/>
<sequence>MMFIAYSTLFYLVGLSVVAGTLLIAKEWGPSPYVSVAYFASLGLGLALFALCSLAGYNRISMHDEEDGSDTGIDARGASTTNPTSPRWNGQRPQSQRLDEVEQTQFWGEEGDIIEIETSRMYLPT</sequence>
<gene>
    <name evidence="3" type="ORF">B0H63DRAFT_92266</name>
</gene>
<feature type="region of interest" description="Disordered" evidence="1">
    <location>
        <begin position="64"/>
        <end position="102"/>
    </location>
</feature>
<keyword evidence="2" id="KW-0472">Membrane</keyword>
<name>A0AAE0JY63_9PEZI</name>
<evidence type="ECO:0000313" key="3">
    <source>
        <dbReference type="EMBL" id="KAK3366534.1"/>
    </source>
</evidence>
<evidence type="ECO:0000256" key="1">
    <source>
        <dbReference type="SAM" id="MobiDB-lite"/>
    </source>
</evidence>
<reference evidence="3" key="1">
    <citation type="journal article" date="2023" name="Mol. Phylogenet. Evol.">
        <title>Genome-scale phylogeny and comparative genomics of the fungal order Sordariales.</title>
        <authorList>
            <person name="Hensen N."/>
            <person name="Bonometti L."/>
            <person name="Westerberg I."/>
            <person name="Brannstrom I.O."/>
            <person name="Guillou S."/>
            <person name="Cros-Aarteil S."/>
            <person name="Calhoun S."/>
            <person name="Haridas S."/>
            <person name="Kuo A."/>
            <person name="Mondo S."/>
            <person name="Pangilinan J."/>
            <person name="Riley R."/>
            <person name="LaButti K."/>
            <person name="Andreopoulos B."/>
            <person name="Lipzen A."/>
            <person name="Chen C."/>
            <person name="Yan M."/>
            <person name="Daum C."/>
            <person name="Ng V."/>
            <person name="Clum A."/>
            <person name="Steindorff A."/>
            <person name="Ohm R.A."/>
            <person name="Martin F."/>
            <person name="Silar P."/>
            <person name="Natvig D.O."/>
            <person name="Lalanne C."/>
            <person name="Gautier V."/>
            <person name="Ament-Velasquez S.L."/>
            <person name="Kruys A."/>
            <person name="Hutchinson M.I."/>
            <person name="Powell A.J."/>
            <person name="Barry K."/>
            <person name="Miller A.N."/>
            <person name="Grigoriev I.V."/>
            <person name="Debuchy R."/>
            <person name="Gladieux P."/>
            <person name="Hiltunen Thoren M."/>
            <person name="Johannesson H."/>
        </authorList>
    </citation>
    <scope>NUCLEOTIDE SEQUENCE</scope>
    <source>
        <strain evidence="3">CBS 232.78</strain>
    </source>
</reference>
<organism evidence="3 4">
    <name type="scientific">Podospora didyma</name>
    <dbReference type="NCBI Taxonomy" id="330526"/>
    <lineage>
        <taxon>Eukaryota</taxon>
        <taxon>Fungi</taxon>
        <taxon>Dikarya</taxon>
        <taxon>Ascomycota</taxon>
        <taxon>Pezizomycotina</taxon>
        <taxon>Sordariomycetes</taxon>
        <taxon>Sordariomycetidae</taxon>
        <taxon>Sordariales</taxon>
        <taxon>Podosporaceae</taxon>
        <taxon>Podospora</taxon>
    </lineage>
</organism>
<evidence type="ECO:0000256" key="2">
    <source>
        <dbReference type="SAM" id="Phobius"/>
    </source>
</evidence>
<evidence type="ECO:0000313" key="4">
    <source>
        <dbReference type="Proteomes" id="UP001285441"/>
    </source>
</evidence>
<accession>A0AAE0JY63</accession>
<feature type="transmembrane region" description="Helical" evidence="2">
    <location>
        <begin position="36"/>
        <end position="57"/>
    </location>
</feature>
<reference evidence="3" key="2">
    <citation type="submission" date="2023-06" db="EMBL/GenBank/DDBJ databases">
        <authorList>
            <consortium name="Lawrence Berkeley National Laboratory"/>
            <person name="Haridas S."/>
            <person name="Hensen N."/>
            <person name="Bonometti L."/>
            <person name="Westerberg I."/>
            <person name="Brannstrom I.O."/>
            <person name="Guillou S."/>
            <person name="Cros-Aarteil S."/>
            <person name="Calhoun S."/>
            <person name="Kuo A."/>
            <person name="Mondo S."/>
            <person name="Pangilinan J."/>
            <person name="Riley R."/>
            <person name="LaButti K."/>
            <person name="Andreopoulos B."/>
            <person name="Lipzen A."/>
            <person name="Chen C."/>
            <person name="Yanf M."/>
            <person name="Daum C."/>
            <person name="Ng V."/>
            <person name="Clum A."/>
            <person name="Steindorff A."/>
            <person name="Ohm R."/>
            <person name="Martin F."/>
            <person name="Silar P."/>
            <person name="Natvig D."/>
            <person name="Lalanne C."/>
            <person name="Gautier V."/>
            <person name="Ament-velasquez S.L."/>
            <person name="Kruys A."/>
            <person name="Hutchinson M.I."/>
            <person name="Powell A.J."/>
            <person name="Barry K."/>
            <person name="Miller A.N."/>
            <person name="Grigoriev I.V."/>
            <person name="Debuchy R."/>
            <person name="Gladieux P."/>
            <person name="Thoren M.H."/>
            <person name="Johannesson H."/>
        </authorList>
    </citation>
    <scope>NUCLEOTIDE SEQUENCE</scope>
    <source>
        <strain evidence="3">CBS 232.78</strain>
    </source>
</reference>
<feature type="compositionally biased region" description="Polar residues" evidence="1">
    <location>
        <begin position="78"/>
        <end position="96"/>
    </location>
</feature>
<keyword evidence="2" id="KW-1133">Transmembrane helix</keyword>
<dbReference type="EMBL" id="JAULSW010000012">
    <property type="protein sequence ID" value="KAK3366534.1"/>
    <property type="molecule type" value="Genomic_DNA"/>
</dbReference>
<keyword evidence="2" id="KW-0812">Transmembrane</keyword>
<dbReference type="Proteomes" id="UP001285441">
    <property type="component" value="Unassembled WGS sequence"/>
</dbReference>